<dbReference type="Pfam" id="PF01161">
    <property type="entry name" value="PBP"/>
    <property type="match status" value="1"/>
</dbReference>
<feature type="chain" id="PRO_5034888730" evidence="2">
    <location>
        <begin position="20"/>
        <end position="241"/>
    </location>
</feature>
<evidence type="ECO:0000313" key="4">
    <source>
        <dbReference type="Proteomes" id="UP000250043"/>
    </source>
</evidence>
<dbReference type="OrthoDB" id="2506647at2759"/>
<dbReference type="InterPro" id="IPR036610">
    <property type="entry name" value="PEBP-like_sf"/>
</dbReference>
<dbReference type="Proteomes" id="UP000250043">
    <property type="component" value="Unassembled WGS sequence"/>
</dbReference>
<dbReference type="CDD" id="cd00866">
    <property type="entry name" value="PEBP_euk"/>
    <property type="match status" value="1"/>
</dbReference>
<dbReference type="GO" id="GO:0005543">
    <property type="term" value="F:phospholipid binding"/>
    <property type="evidence" value="ECO:0007669"/>
    <property type="project" value="TreeGrafter"/>
</dbReference>
<feature type="signal peptide" evidence="2">
    <location>
        <begin position="1"/>
        <end position="19"/>
    </location>
</feature>
<accession>A0A8E2DMK7</accession>
<evidence type="ECO:0000256" key="2">
    <source>
        <dbReference type="SAM" id="SignalP"/>
    </source>
</evidence>
<keyword evidence="4" id="KW-1185">Reference proteome</keyword>
<dbReference type="GO" id="GO:0030162">
    <property type="term" value="P:regulation of proteolysis"/>
    <property type="evidence" value="ECO:0007669"/>
    <property type="project" value="TreeGrafter"/>
</dbReference>
<organism evidence="3 4">
    <name type="scientific">Obba rivulosa</name>
    <dbReference type="NCBI Taxonomy" id="1052685"/>
    <lineage>
        <taxon>Eukaryota</taxon>
        <taxon>Fungi</taxon>
        <taxon>Dikarya</taxon>
        <taxon>Basidiomycota</taxon>
        <taxon>Agaricomycotina</taxon>
        <taxon>Agaricomycetes</taxon>
        <taxon>Polyporales</taxon>
        <taxon>Gelatoporiaceae</taxon>
        <taxon>Obba</taxon>
    </lineage>
</organism>
<protein>
    <submittedName>
        <fullName evidence="3">PEBP-like protein</fullName>
    </submittedName>
</protein>
<dbReference type="PANTHER" id="PTHR11362">
    <property type="entry name" value="PHOSPHATIDYLETHANOLAMINE-BINDING PROTEIN"/>
    <property type="match status" value="1"/>
</dbReference>
<feature type="region of interest" description="Disordered" evidence="1">
    <location>
        <begin position="22"/>
        <end position="48"/>
    </location>
</feature>
<dbReference type="InterPro" id="IPR035810">
    <property type="entry name" value="PEBP_euk"/>
</dbReference>
<sequence length="241" mass="25683">MRATTFLFSLLALGNAAFAHHSEERHADRQHAAVRRADASTPSSSSASAPITSAALMQAESLAAIPKEAHLVFNPTVYLDVIFPQANGSLVQLATAGSTLTEAETGVVPEFAISSNASSLTGFVVIAVDLDAPFRTAPVLAQWLHFMGGAFMPEPTADLSPNSDVVMLSSSVKPVMTWENPDPQGTEPHRYVFLLWEQSPQFCSQNIVKPNQSRALFNVSKFAEEVGLGNPIGGTFMLVAA</sequence>
<keyword evidence="2" id="KW-0732">Signal</keyword>
<feature type="compositionally biased region" description="Basic and acidic residues" evidence="1">
    <location>
        <begin position="22"/>
        <end position="38"/>
    </location>
</feature>
<evidence type="ECO:0000256" key="1">
    <source>
        <dbReference type="SAM" id="MobiDB-lite"/>
    </source>
</evidence>
<dbReference type="PANTHER" id="PTHR11362:SF78">
    <property type="entry name" value="PROTEASE INHIBITOR"/>
    <property type="match status" value="1"/>
</dbReference>
<dbReference type="Gene3D" id="3.90.280.10">
    <property type="entry name" value="PEBP-like"/>
    <property type="match status" value="1"/>
</dbReference>
<proteinExistence type="predicted"/>
<dbReference type="AlphaFoldDB" id="A0A8E2DMK7"/>
<dbReference type="EMBL" id="KV722391">
    <property type="protein sequence ID" value="OCH91134.1"/>
    <property type="molecule type" value="Genomic_DNA"/>
</dbReference>
<evidence type="ECO:0000313" key="3">
    <source>
        <dbReference type="EMBL" id="OCH91134.1"/>
    </source>
</evidence>
<dbReference type="GO" id="GO:0030414">
    <property type="term" value="F:peptidase inhibitor activity"/>
    <property type="evidence" value="ECO:0007669"/>
    <property type="project" value="TreeGrafter"/>
</dbReference>
<dbReference type="SUPFAM" id="SSF49777">
    <property type="entry name" value="PEBP-like"/>
    <property type="match status" value="1"/>
</dbReference>
<gene>
    <name evidence="3" type="ORF">OBBRIDRAFT_834482</name>
</gene>
<dbReference type="InterPro" id="IPR008914">
    <property type="entry name" value="PEBP"/>
</dbReference>
<dbReference type="GO" id="GO:0046578">
    <property type="term" value="P:regulation of Ras protein signal transduction"/>
    <property type="evidence" value="ECO:0007669"/>
    <property type="project" value="TreeGrafter"/>
</dbReference>
<reference evidence="3 4" key="1">
    <citation type="submission" date="2016-07" db="EMBL/GenBank/DDBJ databases">
        <title>Draft genome of the white-rot fungus Obba rivulosa 3A-2.</title>
        <authorList>
            <consortium name="DOE Joint Genome Institute"/>
            <person name="Miettinen O."/>
            <person name="Riley R."/>
            <person name="Acob R."/>
            <person name="Barry K."/>
            <person name="Cullen D."/>
            <person name="De Vries R."/>
            <person name="Hainaut M."/>
            <person name="Hatakka A."/>
            <person name="Henrissat B."/>
            <person name="Hilden K."/>
            <person name="Kuo R."/>
            <person name="Labutti K."/>
            <person name="Lipzen A."/>
            <person name="Makela M.R."/>
            <person name="Sandor L."/>
            <person name="Spatafora J.W."/>
            <person name="Grigoriev I.V."/>
            <person name="Hibbett D.S."/>
        </authorList>
    </citation>
    <scope>NUCLEOTIDE SEQUENCE [LARGE SCALE GENOMIC DNA]</scope>
    <source>
        <strain evidence="3 4">3A-2</strain>
    </source>
</reference>
<feature type="compositionally biased region" description="Low complexity" evidence="1">
    <location>
        <begin position="39"/>
        <end position="48"/>
    </location>
</feature>
<name>A0A8E2DMK7_9APHY</name>